<evidence type="ECO:0000313" key="4">
    <source>
        <dbReference type="Proteomes" id="UP001324115"/>
    </source>
</evidence>
<dbReference type="GO" id="GO:0010088">
    <property type="term" value="P:phloem development"/>
    <property type="evidence" value="ECO:0007669"/>
    <property type="project" value="InterPro"/>
</dbReference>
<reference evidence="3 4" key="1">
    <citation type="journal article" date="2023" name="G3 (Bethesda)">
        <title>A haplotype-resolved chromosome-scale genome for Quercus rubra L. provides insights into the genetics of adaptive traits for red oak species.</title>
        <authorList>
            <person name="Kapoor B."/>
            <person name="Jenkins J."/>
            <person name="Schmutz J."/>
            <person name="Zhebentyayeva T."/>
            <person name="Kuelheim C."/>
            <person name="Coggeshall M."/>
            <person name="Heim C."/>
            <person name="Lasky J.R."/>
            <person name="Leites L."/>
            <person name="Islam-Faridi N."/>
            <person name="Romero-Severson J."/>
            <person name="DeLeo V.L."/>
            <person name="Lucas S.M."/>
            <person name="Lazic D."/>
            <person name="Gailing O."/>
            <person name="Carlson J."/>
            <person name="Staton M."/>
        </authorList>
    </citation>
    <scope>NUCLEOTIDE SEQUENCE [LARGE SCALE GENOMIC DNA]</scope>
    <source>
        <strain evidence="3">Pseudo-F2</strain>
    </source>
</reference>
<dbReference type="InterPro" id="IPR027944">
    <property type="entry name" value="SEO_C"/>
</dbReference>
<proteinExistence type="predicted"/>
<dbReference type="InterPro" id="IPR039299">
    <property type="entry name" value="SEOA"/>
</dbReference>
<protein>
    <submittedName>
        <fullName evidence="3">Uncharacterized protein</fullName>
    </submittedName>
</protein>
<name>A0AAN7FJ87_QUERU</name>
<evidence type="ECO:0000259" key="1">
    <source>
        <dbReference type="Pfam" id="PF14576"/>
    </source>
</evidence>
<accession>A0AAN7FJ87</accession>
<dbReference type="AlphaFoldDB" id="A0AAN7FJ87"/>
<keyword evidence="4" id="KW-1185">Reference proteome</keyword>
<gene>
    <name evidence="3" type="ORF">RGQ29_021510</name>
</gene>
<dbReference type="PANTHER" id="PTHR33232:SF18">
    <property type="entry name" value="PROTEIN SIEVE ELEMENT OCCLUSION B-LIKE"/>
    <property type="match status" value="1"/>
</dbReference>
<dbReference type="PANTHER" id="PTHR33232">
    <property type="entry name" value="PROTEIN SIEVE ELEMENT OCCLUSION B-LIKE"/>
    <property type="match status" value="1"/>
</dbReference>
<dbReference type="Pfam" id="PF14577">
    <property type="entry name" value="SEO_C"/>
    <property type="match status" value="1"/>
</dbReference>
<organism evidence="3 4">
    <name type="scientific">Quercus rubra</name>
    <name type="common">Northern red oak</name>
    <name type="synonym">Quercus borealis</name>
    <dbReference type="NCBI Taxonomy" id="3512"/>
    <lineage>
        <taxon>Eukaryota</taxon>
        <taxon>Viridiplantae</taxon>
        <taxon>Streptophyta</taxon>
        <taxon>Embryophyta</taxon>
        <taxon>Tracheophyta</taxon>
        <taxon>Spermatophyta</taxon>
        <taxon>Magnoliopsida</taxon>
        <taxon>eudicotyledons</taxon>
        <taxon>Gunneridae</taxon>
        <taxon>Pentapetalae</taxon>
        <taxon>rosids</taxon>
        <taxon>fabids</taxon>
        <taxon>Fagales</taxon>
        <taxon>Fagaceae</taxon>
        <taxon>Quercus</taxon>
    </lineage>
</organism>
<evidence type="ECO:0000259" key="2">
    <source>
        <dbReference type="Pfam" id="PF14577"/>
    </source>
</evidence>
<feature type="domain" description="Sieve element occlusion C-terminal" evidence="2">
    <location>
        <begin position="547"/>
        <end position="676"/>
    </location>
</feature>
<dbReference type="EMBL" id="JAXUIC010000005">
    <property type="protein sequence ID" value="KAK4591335.1"/>
    <property type="molecule type" value="Genomic_DNA"/>
</dbReference>
<comment type="caution">
    <text evidence="3">The sequence shown here is derived from an EMBL/GenBank/DDBJ whole genome shotgun (WGS) entry which is preliminary data.</text>
</comment>
<dbReference type="Pfam" id="PF14576">
    <property type="entry name" value="SEO_N"/>
    <property type="match status" value="1"/>
</dbReference>
<dbReference type="Proteomes" id="UP001324115">
    <property type="component" value="Unassembled WGS sequence"/>
</dbReference>
<evidence type="ECO:0000313" key="3">
    <source>
        <dbReference type="EMBL" id="KAK4591335.1"/>
    </source>
</evidence>
<feature type="domain" description="Sieve element occlusion N-terminal" evidence="1">
    <location>
        <begin position="31"/>
        <end position="300"/>
    </location>
</feature>
<sequence length="682" mass="78737">MDVATCKKPWSLFEMTADDIKEKFFPSRPRTHKKVDVASLFAMVTNILNPATIVADNIFGGNNQPHMVIKSERAIAPDFNPPLCKLKELSCMMACNENLRKGALIGTTESILEKLEGYSGHAQAVLTLAAFTSDYGDFCRHLDQFHSSDHLIKPVGIMKQIPVLRTQPKFDDKHKDAILKLNKLIKETFNFIDCIVMLGHLSVKHGDQETRGKQKSSKDNILCYGDEQKSSTDNILYYDFWAIITVVACATWMNCLDKDEIETEEISCFADKIADTLVELKFEIQIAEAKAYRKLTKFLKEPHCIVEVLNKLIGVEDMEQPVKVFDSDTTLINMEVVKTKNVLLFFSGLEISEYVSILKPIYKEMKKEFKIMWIPIVEPWTNDTQKKFDIQRDDMPWYVVQQFSSISSIKYVKEQWQFKNEPIIVVLNPQGRVEHHNALHMIMTWGIRAIPFTRSKEDELTRSKEDNLHNGDDWFGSLMIEICPDSMLPTWIKDQKCIFIYGGNDESWSKEFHEKATKVKNESSARTSIELFCVGKDGKGKDELDNFWKLITNFLFAKFHKDTELDSGTKECLKLLSYRNEIEKRWVVLCKGSKLVFSGFGTTVLKVLGQFDEWKQFRGDTEFVKHLVTRYEKKLREDGIFRNFEIPKNDGLITDGIKCLDCSKTMDTKCFRLKCCCHQNQR</sequence>
<dbReference type="InterPro" id="IPR027942">
    <property type="entry name" value="SEO_N"/>
</dbReference>